<feature type="active site" evidence="13">
    <location>
        <position position="300"/>
    </location>
</feature>
<dbReference type="GO" id="GO:0004222">
    <property type="term" value="F:metalloendopeptidase activity"/>
    <property type="evidence" value="ECO:0007669"/>
    <property type="project" value="UniProtKB-UniRule"/>
</dbReference>
<dbReference type="Pfam" id="PF16491">
    <property type="entry name" value="Peptidase_M48_N"/>
    <property type="match status" value="1"/>
</dbReference>
<dbReference type="InterPro" id="IPR032456">
    <property type="entry name" value="Peptidase_M48_N"/>
</dbReference>
<dbReference type="EC" id="3.4.24.84" evidence="15"/>
<feature type="transmembrane region" description="Helical" evidence="15">
    <location>
        <begin position="121"/>
        <end position="142"/>
    </location>
</feature>
<keyword evidence="7 14" id="KW-0862">Zinc</keyword>
<dbReference type="InterPro" id="IPR027057">
    <property type="entry name" value="CAXX_Prtase_1"/>
</dbReference>
<feature type="domain" description="Peptidase M48" evidence="16">
    <location>
        <begin position="233"/>
        <end position="433"/>
    </location>
</feature>
<proteinExistence type="inferred from homology"/>
<evidence type="ECO:0000256" key="5">
    <source>
        <dbReference type="ARBA" id="ARBA00022801"/>
    </source>
</evidence>
<evidence type="ECO:0000256" key="2">
    <source>
        <dbReference type="ARBA" id="ARBA00022670"/>
    </source>
</evidence>
<organism evidence="18 19">
    <name type="scientific">Rhizodiscina lignyota</name>
    <dbReference type="NCBI Taxonomy" id="1504668"/>
    <lineage>
        <taxon>Eukaryota</taxon>
        <taxon>Fungi</taxon>
        <taxon>Dikarya</taxon>
        <taxon>Ascomycota</taxon>
        <taxon>Pezizomycotina</taxon>
        <taxon>Dothideomycetes</taxon>
        <taxon>Pleosporomycetidae</taxon>
        <taxon>Aulographales</taxon>
        <taxon>Rhizodiscinaceae</taxon>
        <taxon>Rhizodiscina</taxon>
    </lineage>
</organism>
<dbReference type="Gene3D" id="3.30.2010.10">
    <property type="entry name" value="Metalloproteases ('zincins'), catalytic domain"/>
    <property type="match status" value="1"/>
</dbReference>
<dbReference type="FunFam" id="3.30.2010.10:FF:000002">
    <property type="entry name" value="CAAX prenyl protease"/>
    <property type="match status" value="1"/>
</dbReference>
<evidence type="ECO:0000313" key="18">
    <source>
        <dbReference type="EMBL" id="KAF2099187.1"/>
    </source>
</evidence>
<feature type="domain" description="CAAX prenyl protease 1 N-terminal" evidence="17">
    <location>
        <begin position="42"/>
        <end position="226"/>
    </location>
</feature>
<protein>
    <recommendedName>
        <fullName evidence="15">CAAX prenyl protease</fullName>
        <ecNumber evidence="15">3.4.24.84</ecNumber>
    </recommendedName>
</protein>
<sequence>MIQNLLQRLARFLDRPLFPWKKLIIGFSLGNFVLENWLAFRQYGVLKHTKVPKALENEIDQKTYDKSQAYGRTKAQFGFIKSIFGEAKSIATLHYDLIPKMWAVTGLWIARYAPARFSGEITHSLIFIFAWSLVEMVINMPWDYYRNFVLEEKFDFNKMTVKTWIADQIKGLGLGIVIGAPVMSAILKIIQKTGQNFFYYVWLFVFVFSLVMQTIYPIVIVPIFNKLTPLEPGPLKEAVEKLAAKLKFPLSELYIIDGSKRSAHSNAYFAGLPWKKTIVIYDTLLEKTEDKEVEGVLAHELGHWKLGHTVKLLATAQAHTFYTFAMFSAFVNNKSFFQAFGFHKEQPIIIALLLFNEVLAPIDAVVSLALNMVSRLYEFQADKFAVDLGYSTSLAGALIKLQKENLSSMEADWMYSTYHYSHPILTERLNAIGYKSTQKVSKADDSEKPTKAADREL</sequence>
<dbReference type="Proteomes" id="UP000799772">
    <property type="component" value="Unassembled WGS sequence"/>
</dbReference>
<evidence type="ECO:0000256" key="4">
    <source>
        <dbReference type="ARBA" id="ARBA00022723"/>
    </source>
</evidence>
<comment type="similarity">
    <text evidence="12 15">Belongs to the peptidase M48A family.</text>
</comment>
<keyword evidence="6 15" id="KW-0256">Endoplasmic reticulum</keyword>
<evidence type="ECO:0000256" key="15">
    <source>
        <dbReference type="RuleBase" id="RU366005"/>
    </source>
</evidence>
<reference evidence="18" key="1">
    <citation type="journal article" date="2020" name="Stud. Mycol.">
        <title>101 Dothideomycetes genomes: a test case for predicting lifestyles and emergence of pathogens.</title>
        <authorList>
            <person name="Haridas S."/>
            <person name="Albert R."/>
            <person name="Binder M."/>
            <person name="Bloem J."/>
            <person name="Labutti K."/>
            <person name="Salamov A."/>
            <person name="Andreopoulos B."/>
            <person name="Baker S."/>
            <person name="Barry K."/>
            <person name="Bills G."/>
            <person name="Bluhm B."/>
            <person name="Cannon C."/>
            <person name="Castanera R."/>
            <person name="Culley D."/>
            <person name="Daum C."/>
            <person name="Ezra D."/>
            <person name="Gonzalez J."/>
            <person name="Henrissat B."/>
            <person name="Kuo A."/>
            <person name="Liang C."/>
            <person name="Lipzen A."/>
            <person name="Lutzoni F."/>
            <person name="Magnuson J."/>
            <person name="Mondo S."/>
            <person name="Nolan M."/>
            <person name="Ohm R."/>
            <person name="Pangilinan J."/>
            <person name="Park H.-J."/>
            <person name="Ramirez L."/>
            <person name="Alfaro M."/>
            <person name="Sun H."/>
            <person name="Tritt A."/>
            <person name="Yoshinaga Y."/>
            <person name="Zwiers L.-H."/>
            <person name="Turgeon B."/>
            <person name="Goodwin S."/>
            <person name="Spatafora J."/>
            <person name="Crous P."/>
            <person name="Grigoriev I."/>
        </authorList>
    </citation>
    <scope>NUCLEOTIDE SEQUENCE</scope>
    <source>
        <strain evidence="18">CBS 133067</strain>
    </source>
</reference>
<evidence type="ECO:0000256" key="10">
    <source>
        <dbReference type="ARBA" id="ARBA00023136"/>
    </source>
</evidence>
<keyword evidence="4 14" id="KW-0479">Metal-binding</keyword>
<dbReference type="GO" id="GO:0071586">
    <property type="term" value="P:CAAX-box protein processing"/>
    <property type="evidence" value="ECO:0007669"/>
    <property type="project" value="UniProtKB-UniRule"/>
</dbReference>
<evidence type="ECO:0000313" key="19">
    <source>
        <dbReference type="Proteomes" id="UP000799772"/>
    </source>
</evidence>
<feature type="binding site" evidence="14">
    <location>
        <position position="378"/>
    </location>
    <ligand>
        <name>Zn(2+)</name>
        <dbReference type="ChEBI" id="CHEBI:29105"/>
        <note>catalytic</note>
    </ligand>
</feature>
<evidence type="ECO:0000256" key="8">
    <source>
        <dbReference type="ARBA" id="ARBA00022989"/>
    </source>
</evidence>
<dbReference type="OrthoDB" id="360839at2759"/>
<evidence type="ECO:0000256" key="9">
    <source>
        <dbReference type="ARBA" id="ARBA00023049"/>
    </source>
</evidence>
<evidence type="ECO:0000256" key="7">
    <source>
        <dbReference type="ARBA" id="ARBA00022833"/>
    </source>
</evidence>
<dbReference type="PANTHER" id="PTHR10120">
    <property type="entry name" value="CAAX PRENYL PROTEASE 1"/>
    <property type="match status" value="1"/>
</dbReference>
<feature type="binding site" evidence="14">
    <location>
        <position position="303"/>
    </location>
    <ligand>
        <name>Zn(2+)</name>
        <dbReference type="ChEBI" id="CHEBI:29105"/>
        <note>catalytic</note>
    </ligand>
</feature>
<feature type="transmembrane region" description="Helical" evidence="15">
    <location>
        <begin position="169"/>
        <end position="190"/>
    </location>
</feature>
<dbReference type="GO" id="GO:0046872">
    <property type="term" value="F:metal ion binding"/>
    <property type="evidence" value="ECO:0007669"/>
    <property type="project" value="UniProtKB-UniRule"/>
</dbReference>
<dbReference type="AlphaFoldDB" id="A0A9P4IGG7"/>
<evidence type="ECO:0000256" key="12">
    <source>
        <dbReference type="ARBA" id="ARBA00060927"/>
    </source>
</evidence>
<evidence type="ECO:0000256" key="13">
    <source>
        <dbReference type="PIRSR" id="PIRSR627057-1"/>
    </source>
</evidence>
<comment type="function">
    <text evidence="15">Proteolytically removes the C-terminal three residues of farnesylated proteins.</text>
</comment>
<keyword evidence="9 15" id="KW-0482">Metalloprotease</keyword>
<dbReference type="EMBL" id="ML978126">
    <property type="protein sequence ID" value="KAF2099187.1"/>
    <property type="molecule type" value="Genomic_DNA"/>
</dbReference>
<keyword evidence="10 15" id="KW-0472">Membrane</keyword>
<evidence type="ECO:0000256" key="6">
    <source>
        <dbReference type="ARBA" id="ARBA00022824"/>
    </source>
</evidence>
<comment type="subcellular location">
    <subcellularLocation>
        <location evidence="1 15">Endoplasmic reticulum membrane</location>
        <topology evidence="1 15">Multi-pass membrane protein</topology>
    </subcellularLocation>
</comment>
<evidence type="ECO:0000256" key="11">
    <source>
        <dbReference type="ARBA" id="ARBA00044456"/>
    </source>
</evidence>
<dbReference type="CDD" id="cd07343">
    <property type="entry name" value="M48A_Zmpste24p_like"/>
    <property type="match status" value="1"/>
</dbReference>
<evidence type="ECO:0000259" key="17">
    <source>
        <dbReference type="Pfam" id="PF16491"/>
    </source>
</evidence>
<evidence type="ECO:0000256" key="14">
    <source>
        <dbReference type="PIRSR" id="PIRSR627057-2"/>
    </source>
</evidence>
<keyword evidence="2 15" id="KW-0645">Protease</keyword>
<name>A0A9P4IGG7_9PEZI</name>
<feature type="binding site" evidence="14">
    <location>
        <position position="299"/>
    </location>
    <ligand>
        <name>Zn(2+)</name>
        <dbReference type="ChEBI" id="CHEBI:29105"/>
        <note>catalytic</note>
    </ligand>
</feature>
<comment type="catalytic activity">
    <reaction evidence="11 15">
        <text>Hydrolyzes the peptide bond -P2-(S-farnesyl or geranylgeranyl)C-P1'-P2'-P3'-COOH where P1' and P2' are amino acids with aliphatic side chains and P3' is any C-terminal residue.</text>
        <dbReference type="EC" id="3.4.24.84"/>
    </reaction>
</comment>
<accession>A0A9P4IGG7</accession>
<comment type="caution">
    <text evidence="15">Lacks conserved residue(s) required for the propagation of feature annotation.</text>
</comment>
<feature type="active site" description="Proton donor" evidence="13">
    <location>
        <position position="382"/>
    </location>
</feature>
<dbReference type="GO" id="GO:0005789">
    <property type="term" value="C:endoplasmic reticulum membrane"/>
    <property type="evidence" value="ECO:0007669"/>
    <property type="project" value="UniProtKB-SubCell"/>
</dbReference>
<evidence type="ECO:0000256" key="1">
    <source>
        <dbReference type="ARBA" id="ARBA00004477"/>
    </source>
</evidence>
<gene>
    <name evidence="18" type="ORF">NA57DRAFT_76417</name>
</gene>
<evidence type="ECO:0000256" key="3">
    <source>
        <dbReference type="ARBA" id="ARBA00022692"/>
    </source>
</evidence>
<comment type="cofactor">
    <cofactor evidence="14 15">
        <name>Zn(2+)</name>
        <dbReference type="ChEBI" id="CHEBI:29105"/>
    </cofactor>
    <text evidence="14 15">Binds 1 zinc ion per subunit.</text>
</comment>
<evidence type="ECO:0000259" key="16">
    <source>
        <dbReference type="Pfam" id="PF01435"/>
    </source>
</evidence>
<keyword evidence="5 15" id="KW-0378">Hydrolase</keyword>
<keyword evidence="8 15" id="KW-1133">Transmembrane helix</keyword>
<comment type="caution">
    <text evidence="18">The sequence shown here is derived from an EMBL/GenBank/DDBJ whole genome shotgun (WGS) entry which is preliminary data.</text>
</comment>
<feature type="transmembrane region" description="Helical" evidence="15">
    <location>
        <begin position="197"/>
        <end position="219"/>
    </location>
</feature>
<keyword evidence="19" id="KW-1185">Reference proteome</keyword>
<dbReference type="Pfam" id="PF01435">
    <property type="entry name" value="Peptidase_M48"/>
    <property type="match status" value="1"/>
</dbReference>
<keyword evidence="3 15" id="KW-0812">Transmembrane</keyword>
<dbReference type="InterPro" id="IPR001915">
    <property type="entry name" value="Peptidase_M48"/>
</dbReference>